<dbReference type="Proteomes" id="UP001396898">
    <property type="component" value="Unassembled WGS sequence"/>
</dbReference>
<comment type="caution">
    <text evidence="3">The sequence shown here is derived from an EMBL/GenBank/DDBJ whole genome shotgun (WGS) entry which is preliminary data.</text>
</comment>
<evidence type="ECO:0000259" key="2">
    <source>
        <dbReference type="Pfam" id="PF00561"/>
    </source>
</evidence>
<protein>
    <submittedName>
        <fullName evidence="3">Glycylpeptide N-tetradecanoyltransferase</fullName>
    </submittedName>
</protein>
<dbReference type="Gene3D" id="3.40.50.1820">
    <property type="entry name" value="alpha/beta hydrolase"/>
    <property type="match status" value="1"/>
</dbReference>
<gene>
    <name evidence="3" type="ORF">PG991_016057</name>
</gene>
<feature type="domain" description="AB hydrolase-1" evidence="2">
    <location>
        <begin position="72"/>
        <end position="212"/>
    </location>
</feature>
<reference evidence="3 4" key="1">
    <citation type="submission" date="2023-01" db="EMBL/GenBank/DDBJ databases">
        <title>Analysis of 21 Apiospora genomes using comparative genomics revels a genus with tremendous synthesis potential of carbohydrate active enzymes and secondary metabolites.</title>
        <authorList>
            <person name="Sorensen T."/>
        </authorList>
    </citation>
    <scope>NUCLEOTIDE SEQUENCE [LARGE SCALE GENOMIC DNA]</scope>
    <source>
        <strain evidence="3 4">CBS 20057</strain>
    </source>
</reference>
<evidence type="ECO:0000313" key="4">
    <source>
        <dbReference type="Proteomes" id="UP001396898"/>
    </source>
</evidence>
<keyword evidence="4" id="KW-1185">Reference proteome</keyword>
<dbReference type="InterPro" id="IPR029058">
    <property type="entry name" value="AB_hydrolase_fold"/>
</dbReference>
<dbReference type="InterPro" id="IPR000073">
    <property type="entry name" value="AB_hydrolase_1"/>
</dbReference>
<dbReference type="InterPro" id="IPR050471">
    <property type="entry name" value="AB_hydrolase"/>
</dbReference>
<sequence length="379" mass="42359">MTKPTTAHQELSPFPSVAEVVSNPAFPTALWHFEPHQSGLLPVAADRGGPIDICWEVHGDGPIKLVLICGLGFPKWSWQRQTLHFGHDQGDKYSVLLMDNRGSGHSSKPFMRYSTSEMARDVLEVVDHLGWTQERQLHTVGISMGGMIAQELAMLVPDRLASLNLLNTAARIENTTSFAEDMSRRITMLMPKSFERTVTFAASKIFARDWLDEPDECRVPDVNTTPRIRPPRQPPPHDPVLGNGNLEKGDPLCPANYGRFATNYERFAAQEIHKSRDAEGYTKKGFLLQLVAAGFHWKSPKQLKELADRVGRERILVVHGVEDDMIPVPHGEKLIEYLRPAVGHIVEGMGHAPVVEKTEWLHGILEERIATGERLSGRG</sequence>
<dbReference type="PANTHER" id="PTHR43433:SF5">
    <property type="entry name" value="AB HYDROLASE-1 DOMAIN-CONTAINING PROTEIN"/>
    <property type="match status" value="1"/>
</dbReference>
<evidence type="ECO:0000313" key="3">
    <source>
        <dbReference type="EMBL" id="KAK7994469.1"/>
    </source>
</evidence>
<dbReference type="SUPFAM" id="SSF53474">
    <property type="entry name" value="alpha/beta-Hydrolases"/>
    <property type="match status" value="1"/>
</dbReference>
<evidence type="ECO:0000256" key="1">
    <source>
        <dbReference type="SAM" id="MobiDB-lite"/>
    </source>
</evidence>
<name>A0ABR1R145_9PEZI</name>
<accession>A0ABR1R145</accession>
<dbReference type="PANTHER" id="PTHR43433">
    <property type="entry name" value="HYDROLASE, ALPHA/BETA FOLD FAMILY PROTEIN"/>
    <property type="match status" value="1"/>
</dbReference>
<dbReference type="EMBL" id="JAQQWI010000024">
    <property type="protein sequence ID" value="KAK7994469.1"/>
    <property type="molecule type" value="Genomic_DNA"/>
</dbReference>
<dbReference type="PRINTS" id="PR00111">
    <property type="entry name" value="ABHYDROLASE"/>
</dbReference>
<proteinExistence type="predicted"/>
<feature type="region of interest" description="Disordered" evidence="1">
    <location>
        <begin position="221"/>
        <end position="248"/>
    </location>
</feature>
<dbReference type="Pfam" id="PF00561">
    <property type="entry name" value="Abhydrolase_1"/>
    <property type="match status" value="1"/>
</dbReference>
<organism evidence="3 4">
    <name type="scientific">Apiospora marii</name>
    <dbReference type="NCBI Taxonomy" id="335849"/>
    <lineage>
        <taxon>Eukaryota</taxon>
        <taxon>Fungi</taxon>
        <taxon>Dikarya</taxon>
        <taxon>Ascomycota</taxon>
        <taxon>Pezizomycotina</taxon>
        <taxon>Sordariomycetes</taxon>
        <taxon>Xylariomycetidae</taxon>
        <taxon>Amphisphaeriales</taxon>
        <taxon>Apiosporaceae</taxon>
        <taxon>Apiospora</taxon>
    </lineage>
</organism>